<comment type="similarity">
    <text evidence="2 6">Belongs to the eukaryotic ribosomal protein eL8 family.</text>
</comment>
<dbReference type="InterPro" id="IPR050257">
    <property type="entry name" value="eL8/uL1-like"/>
</dbReference>
<dbReference type="InterPro" id="IPR004038">
    <property type="entry name" value="Ribosomal_eL8/eL30/eS12/Gad45"/>
</dbReference>
<dbReference type="PRINTS" id="PR00881">
    <property type="entry name" value="L7ARS6FAMILY"/>
</dbReference>
<accession>A0A7S4I9A7</accession>
<organism evidence="8">
    <name type="scientific">Vannella robusta</name>
    <dbReference type="NCBI Taxonomy" id="1487602"/>
    <lineage>
        <taxon>Eukaryota</taxon>
        <taxon>Amoebozoa</taxon>
        <taxon>Discosea</taxon>
        <taxon>Flabellinia</taxon>
        <taxon>Vannellidae</taxon>
        <taxon>Vannella</taxon>
    </lineage>
</organism>
<gene>
    <name evidence="8" type="ORF">VSP0166_LOCUS9536</name>
</gene>
<evidence type="ECO:0000256" key="1">
    <source>
        <dbReference type="ARBA" id="ARBA00004604"/>
    </source>
</evidence>
<keyword evidence="3 6" id="KW-0694">RNA-binding</keyword>
<dbReference type="EMBL" id="HBKP01013430">
    <property type="protein sequence ID" value="CAE2222089.1"/>
    <property type="molecule type" value="Transcribed_RNA"/>
</dbReference>
<keyword evidence="4 6" id="KW-0539">Nucleus</keyword>
<comment type="subcellular location">
    <subcellularLocation>
        <location evidence="1 6">Nucleus</location>
        <location evidence="1 6">Nucleolus</location>
    </subcellularLocation>
</comment>
<evidence type="ECO:0000256" key="2">
    <source>
        <dbReference type="ARBA" id="ARBA00007337"/>
    </source>
</evidence>
<dbReference type="GO" id="GO:0031429">
    <property type="term" value="C:box H/ACA snoRNP complex"/>
    <property type="evidence" value="ECO:0007669"/>
    <property type="project" value="UniProtKB-UniRule"/>
</dbReference>
<dbReference type="AlphaFoldDB" id="A0A7S4I9A7"/>
<feature type="domain" description="Ribosomal protein eL8/eL30/eS12/Gadd45" evidence="7">
    <location>
        <begin position="39"/>
        <end position="128"/>
    </location>
</feature>
<dbReference type="GO" id="GO:0031120">
    <property type="term" value="P:snRNA pseudouridine synthesis"/>
    <property type="evidence" value="ECO:0007669"/>
    <property type="project" value="UniProtKB-UniRule"/>
</dbReference>
<evidence type="ECO:0000259" key="7">
    <source>
        <dbReference type="Pfam" id="PF01248"/>
    </source>
</evidence>
<dbReference type="GO" id="GO:0000398">
    <property type="term" value="P:mRNA splicing, via spliceosome"/>
    <property type="evidence" value="ECO:0007669"/>
    <property type="project" value="UniProtKB-UniRule"/>
</dbReference>
<dbReference type="InterPro" id="IPR029064">
    <property type="entry name" value="Ribosomal_eL30-like_sf"/>
</dbReference>
<dbReference type="SUPFAM" id="SSF55315">
    <property type="entry name" value="L30e-like"/>
    <property type="match status" value="1"/>
</dbReference>
<dbReference type="Pfam" id="PF01248">
    <property type="entry name" value="Ribosomal_L7Ae"/>
    <property type="match status" value="1"/>
</dbReference>
<evidence type="ECO:0000256" key="5">
    <source>
        <dbReference type="ARBA" id="ARBA00023274"/>
    </source>
</evidence>
<protein>
    <recommendedName>
        <fullName evidence="6">H/ACA ribonucleoprotein complex subunit 2</fullName>
    </recommendedName>
    <alternativeName>
        <fullName evidence="6">Nucleolar protein family A member 2</fullName>
    </alternativeName>
</protein>
<name>A0A7S4I9A7_9EUKA</name>
<comment type="function">
    <text evidence="6">Common component of the spliceosome and rRNA processing machinery.</text>
</comment>
<evidence type="ECO:0000313" key="8">
    <source>
        <dbReference type="EMBL" id="CAE2222089.1"/>
    </source>
</evidence>
<dbReference type="PANTHER" id="PTHR23105">
    <property type="entry name" value="RIBOSOMAL PROTEIN L7AE FAMILY MEMBER"/>
    <property type="match status" value="1"/>
</dbReference>
<reference evidence="8" key="1">
    <citation type="submission" date="2021-01" db="EMBL/GenBank/DDBJ databases">
        <authorList>
            <person name="Corre E."/>
            <person name="Pelletier E."/>
            <person name="Niang G."/>
            <person name="Scheremetjew M."/>
            <person name="Finn R."/>
            <person name="Kale V."/>
            <person name="Holt S."/>
            <person name="Cochrane G."/>
            <person name="Meng A."/>
            <person name="Brown T."/>
            <person name="Cohen L."/>
        </authorList>
    </citation>
    <scope>NUCLEOTIDE SEQUENCE</scope>
    <source>
        <strain evidence="8">DIVA3 518/3/11/1/6</strain>
    </source>
</reference>
<keyword evidence="5 6" id="KW-0687">Ribonucleoprotein</keyword>
<evidence type="ECO:0000256" key="4">
    <source>
        <dbReference type="ARBA" id="ARBA00023242"/>
    </source>
</evidence>
<dbReference type="InterPro" id="IPR002415">
    <property type="entry name" value="H/ACA_rnp_Nhp2-like"/>
</dbReference>
<dbReference type="GO" id="GO:0003723">
    <property type="term" value="F:RNA binding"/>
    <property type="evidence" value="ECO:0007669"/>
    <property type="project" value="UniProtKB-UniRule"/>
</dbReference>
<proteinExistence type="inferred from homology"/>
<dbReference type="PRINTS" id="PR00883">
    <property type="entry name" value="NUCLEARHMG"/>
</dbReference>
<evidence type="ECO:0000256" key="6">
    <source>
        <dbReference type="RuleBase" id="RU366039"/>
    </source>
</evidence>
<evidence type="ECO:0000256" key="3">
    <source>
        <dbReference type="ARBA" id="ARBA00022884"/>
    </source>
</evidence>
<comment type="function">
    <text evidence="6">Required for ribosome biogenesis. Part of a complex which catalyzes pseudouridylation of rRNA. This involves the isomerization of uridine such that the ribose is subsequently attached to C5, instead of the normal N1. Pseudouridine ('psi') residues may serve to stabilize the conformation of rRNAs.</text>
</comment>
<dbReference type="InterPro" id="IPR018492">
    <property type="entry name" value="Ribosomal_eL8/Nhp2"/>
</dbReference>
<dbReference type="Gene3D" id="3.30.1330.30">
    <property type="match status" value="1"/>
</dbReference>
<sequence length="146" mass="15764">MGKADKKKRKSSSGGVPLETAVYLSPIAKPLANEKQTKKLLRLTKKASKEKQLRRGVKEVVKAIRKNEKGLCLIAGDISPIDVITHLPVLCEESDISYIYVPTKQGLGAASATKRPTSCVLITCNNDASFKDSFDTCVSTVKEASA</sequence>